<reference evidence="5" key="2">
    <citation type="submission" date="2025-09" db="UniProtKB">
        <authorList>
            <consortium name="Ensembl"/>
        </authorList>
    </citation>
    <scope>IDENTIFICATION</scope>
</reference>
<evidence type="ECO:0000313" key="5">
    <source>
        <dbReference type="Ensembl" id="ENSNMLP00000035875.1"/>
    </source>
</evidence>
<reference evidence="5" key="1">
    <citation type="submission" date="2025-08" db="UniProtKB">
        <authorList>
            <consortium name="Ensembl"/>
        </authorList>
    </citation>
    <scope>IDENTIFICATION</scope>
</reference>
<dbReference type="GO" id="GO:0003682">
    <property type="term" value="F:chromatin binding"/>
    <property type="evidence" value="ECO:0007669"/>
    <property type="project" value="TreeGrafter"/>
</dbReference>
<dbReference type="PANTHER" id="PTHR10656">
    <property type="entry name" value="CELL FATE DETERMINING PROTEIN MAB21-RELATED"/>
    <property type="match status" value="1"/>
</dbReference>
<feature type="domain" description="Mab-21-like nucleotidyltransferase" evidence="3">
    <location>
        <begin position="75"/>
        <end position="255"/>
    </location>
</feature>
<dbReference type="Gene3D" id="1.10.1410.40">
    <property type="match status" value="1"/>
</dbReference>
<dbReference type="Pfam" id="PF03281">
    <property type="entry name" value="Mab-21"/>
    <property type="match status" value="1"/>
</dbReference>
<dbReference type="AlphaFoldDB" id="A0A8C6UJ59"/>
<dbReference type="InterPro" id="IPR046906">
    <property type="entry name" value="Mab-21_HhH/H2TH-like"/>
</dbReference>
<dbReference type="GO" id="GO:0071360">
    <property type="term" value="P:cellular response to exogenous dsRNA"/>
    <property type="evidence" value="ECO:0007669"/>
    <property type="project" value="TreeGrafter"/>
</dbReference>
<keyword evidence="6" id="KW-1185">Reference proteome</keyword>
<proteinExistence type="inferred from homology"/>
<dbReference type="SMART" id="SM01265">
    <property type="entry name" value="Mab-21"/>
    <property type="match status" value="1"/>
</dbReference>
<dbReference type="GO" id="GO:0005829">
    <property type="term" value="C:cytosol"/>
    <property type="evidence" value="ECO:0007669"/>
    <property type="project" value="TreeGrafter"/>
</dbReference>
<dbReference type="GO" id="GO:0005634">
    <property type="term" value="C:nucleus"/>
    <property type="evidence" value="ECO:0007669"/>
    <property type="project" value="TreeGrafter"/>
</dbReference>
<dbReference type="Pfam" id="PF20266">
    <property type="entry name" value="Mab-21_C"/>
    <property type="match status" value="1"/>
</dbReference>
<dbReference type="Proteomes" id="UP000694523">
    <property type="component" value="Unplaced"/>
</dbReference>
<dbReference type="GO" id="GO:0035861">
    <property type="term" value="C:site of double-strand break"/>
    <property type="evidence" value="ECO:0007669"/>
    <property type="project" value="TreeGrafter"/>
</dbReference>
<evidence type="ECO:0000256" key="1">
    <source>
        <dbReference type="ARBA" id="ARBA00008307"/>
    </source>
</evidence>
<evidence type="ECO:0000259" key="4">
    <source>
        <dbReference type="Pfam" id="PF20266"/>
    </source>
</evidence>
<sequence>MKQLSLEEDKKADSAKKKETSKTLNATLHTLKIRMSEKSKASEVINRIEEVILEHLKGNTLCFKLVEKPIHTGSYYENLKISNPDEFDIMFPIPVPRVHIEQFSDDGAFYIASLKRGYSPLKQFQSDSKPLPASEILQEFRKEVIKSIRTFPGVDIDKKKKGCPAVTLTVEVDSSRISLDIVLCLVVQSSWPDFTKDGLKIEGWLGRKAKLKYKYVPYYLVPKYEGKGTEENNGVFAKDAWRVSFSHVEKDILKNHGSEKTCCEKDGARCCRKDCLKLLKHLLSLLKEQDKSFDKFCSYHAKTTLLHACCSRNKDSQWAAADLSQCFDQLLKDFEDHLERHELNNFFIPAQNLLARCSKKNCKSLALLIKEQREGGFPIFN</sequence>
<name>A0A8C6UJ59_9GOBI</name>
<feature type="region of interest" description="Disordered" evidence="2">
    <location>
        <begin position="1"/>
        <end position="20"/>
    </location>
</feature>
<dbReference type="Gene3D" id="3.30.460.90">
    <property type="match status" value="1"/>
</dbReference>
<dbReference type="Ensembl" id="ENSNMLT00000039964.1">
    <property type="protein sequence ID" value="ENSNMLP00000035875.1"/>
    <property type="gene ID" value="ENSNMLG00000022272.1"/>
</dbReference>
<feature type="domain" description="Mab-21-like HhH/H2TH-like" evidence="4">
    <location>
        <begin position="271"/>
        <end position="368"/>
    </location>
</feature>
<evidence type="ECO:0000259" key="3">
    <source>
        <dbReference type="Pfam" id="PF03281"/>
    </source>
</evidence>
<dbReference type="GO" id="GO:2000042">
    <property type="term" value="P:negative regulation of double-strand break repair via homologous recombination"/>
    <property type="evidence" value="ECO:0007669"/>
    <property type="project" value="TreeGrafter"/>
</dbReference>
<dbReference type="GO" id="GO:0006974">
    <property type="term" value="P:DNA damage response"/>
    <property type="evidence" value="ECO:0007669"/>
    <property type="project" value="TreeGrafter"/>
</dbReference>
<dbReference type="GO" id="GO:0003690">
    <property type="term" value="F:double-stranded DNA binding"/>
    <property type="evidence" value="ECO:0007669"/>
    <property type="project" value="TreeGrafter"/>
</dbReference>
<dbReference type="GO" id="GO:0061501">
    <property type="term" value="F:2',3'-cyclic GMP-AMP synthase activity"/>
    <property type="evidence" value="ECO:0007669"/>
    <property type="project" value="TreeGrafter"/>
</dbReference>
<dbReference type="InterPro" id="IPR024810">
    <property type="entry name" value="MAB21L/cGLR"/>
</dbReference>
<protein>
    <submittedName>
        <fullName evidence="5">Cyclic GMP-AMP synthase</fullName>
    </submittedName>
</protein>
<evidence type="ECO:0000256" key="2">
    <source>
        <dbReference type="SAM" id="MobiDB-lite"/>
    </source>
</evidence>
<dbReference type="GO" id="GO:0002218">
    <property type="term" value="P:activation of innate immune response"/>
    <property type="evidence" value="ECO:0007669"/>
    <property type="project" value="TreeGrafter"/>
</dbReference>
<dbReference type="PANTHER" id="PTHR10656:SF35">
    <property type="entry name" value="CYCLIC GMP-AMP SYNTHASE"/>
    <property type="match status" value="1"/>
</dbReference>
<organism evidence="5 6">
    <name type="scientific">Neogobius melanostomus</name>
    <name type="common">round goby</name>
    <dbReference type="NCBI Taxonomy" id="47308"/>
    <lineage>
        <taxon>Eukaryota</taxon>
        <taxon>Metazoa</taxon>
        <taxon>Chordata</taxon>
        <taxon>Craniata</taxon>
        <taxon>Vertebrata</taxon>
        <taxon>Euteleostomi</taxon>
        <taxon>Actinopterygii</taxon>
        <taxon>Neopterygii</taxon>
        <taxon>Teleostei</taxon>
        <taxon>Neoteleostei</taxon>
        <taxon>Acanthomorphata</taxon>
        <taxon>Gobiaria</taxon>
        <taxon>Gobiiformes</taxon>
        <taxon>Gobioidei</taxon>
        <taxon>Gobiidae</taxon>
        <taxon>Benthophilinae</taxon>
        <taxon>Neogobiini</taxon>
        <taxon>Neogobius</taxon>
    </lineage>
</organism>
<dbReference type="InterPro" id="IPR046903">
    <property type="entry name" value="Mab-21-like_nuc_Trfase"/>
</dbReference>
<comment type="similarity">
    <text evidence="1">Belongs to the mab-21 family.</text>
</comment>
<evidence type="ECO:0000313" key="6">
    <source>
        <dbReference type="Proteomes" id="UP000694523"/>
    </source>
</evidence>
<accession>A0A8C6UJ59</accession>
<dbReference type="GO" id="GO:0032481">
    <property type="term" value="P:positive regulation of type I interferon production"/>
    <property type="evidence" value="ECO:0007669"/>
    <property type="project" value="TreeGrafter"/>
</dbReference>
<dbReference type="GO" id="GO:0038001">
    <property type="term" value="P:paracrine signaling"/>
    <property type="evidence" value="ECO:0007669"/>
    <property type="project" value="TreeGrafter"/>
</dbReference>
<dbReference type="FunFam" id="1.10.1410.40:FF:000007">
    <property type="entry name" value="Cyclic GMP-AMP synthase"/>
    <property type="match status" value="1"/>
</dbReference>
<dbReference type="GO" id="GO:0002230">
    <property type="term" value="P:positive regulation of defense response to virus by host"/>
    <property type="evidence" value="ECO:0007669"/>
    <property type="project" value="TreeGrafter"/>
</dbReference>